<protein>
    <submittedName>
        <fullName evidence="1">Uncharacterized protein</fullName>
    </submittedName>
</protein>
<dbReference type="Proteomes" id="UP000008237">
    <property type="component" value="Unassembled WGS sequence"/>
</dbReference>
<feature type="non-terminal residue" evidence="1">
    <location>
        <position position="1"/>
    </location>
</feature>
<feature type="non-terminal residue" evidence="1">
    <location>
        <position position="43"/>
    </location>
</feature>
<evidence type="ECO:0000313" key="1">
    <source>
        <dbReference type="EMBL" id="EFN85789.1"/>
    </source>
</evidence>
<proteinExistence type="predicted"/>
<evidence type="ECO:0000313" key="2">
    <source>
        <dbReference type="Proteomes" id="UP000008237"/>
    </source>
</evidence>
<sequence>AFFNRIAREFRNNNYINRSIGRGGSIAWSARSLDLNPLDFYLW</sequence>
<dbReference type="EMBL" id="GL447857">
    <property type="protein sequence ID" value="EFN85789.1"/>
    <property type="molecule type" value="Genomic_DNA"/>
</dbReference>
<reference evidence="1 2" key="1">
    <citation type="journal article" date="2010" name="Science">
        <title>Genomic comparison of the ants Camponotus floridanus and Harpegnathos saltator.</title>
        <authorList>
            <person name="Bonasio R."/>
            <person name="Zhang G."/>
            <person name="Ye C."/>
            <person name="Mutti N.S."/>
            <person name="Fang X."/>
            <person name="Qin N."/>
            <person name="Donahue G."/>
            <person name="Yang P."/>
            <person name="Li Q."/>
            <person name="Li C."/>
            <person name="Zhang P."/>
            <person name="Huang Z."/>
            <person name="Berger S.L."/>
            <person name="Reinberg D."/>
            <person name="Wang J."/>
            <person name="Liebig J."/>
        </authorList>
    </citation>
    <scope>NUCLEOTIDE SEQUENCE [LARGE SCALE GENOMIC DNA]</scope>
    <source>
        <strain evidence="1 2">R22 G/1</strain>
    </source>
</reference>
<gene>
    <name evidence="1" type="ORF">EAI_04630</name>
</gene>
<dbReference type="InParanoid" id="E2BES3"/>
<keyword evidence="2" id="KW-1185">Reference proteome</keyword>
<organism evidence="2">
    <name type="scientific">Harpegnathos saltator</name>
    <name type="common">Jerdon's jumping ant</name>
    <dbReference type="NCBI Taxonomy" id="610380"/>
    <lineage>
        <taxon>Eukaryota</taxon>
        <taxon>Metazoa</taxon>
        <taxon>Ecdysozoa</taxon>
        <taxon>Arthropoda</taxon>
        <taxon>Hexapoda</taxon>
        <taxon>Insecta</taxon>
        <taxon>Pterygota</taxon>
        <taxon>Neoptera</taxon>
        <taxon>Endopterygota</taxon>
        <taxon>Hymenoptera</taxon>
        <taxon>Apocrita</taxon>
        <taxon>Aculeata</taxon>
        <taxon>Formicoidea</taxon>
        <taxon>Formicidae</taxon>
        <taxon>Ponerinae</taxon>
        <taxon>Ponerini</taxon>
        <taxon>Harpegnathos</taxon>
    </lineage>
</organism>
<accession>E2BES3</accession>
<name>E2BES3_HARSA</name>
<dbReference type="AlphaFoldDB" id="E2BES3"/>